<sequence length="279" mass="32405">MICEIIFLSDCNIKRSENLLMTLRSTPTKGRTKSVPVCDDVPGEFCKRVLSLMASFYETPSTTEQLTFPPAKKANPPQSQAQKLEFESSITDLRVRREQESQASSIASINDSINKRVEEIASEFNQSNVDLDDVFAPEVVVRPEIPKYLLNQQLDEKFEIERRKKRRLLPMDVQEIEKKQTARLQTAKEKGIERAKKRIEKQQGQTPTPTKRYYQSKTFKNDEKSIRSVSKQKQNDINERRQKMLNYTNSEEYREITKSPRTPHGRRTSNNINNSDDLD</sequence>
<name>A0ABR2KLU0_9EUKA</name>
<evidence type="ECO:0000313" key="2">
    <source>
        <dbReference type="EMBL" id="KAK8891392.1"/>
    </source>
</evidence>
<evidence type="ECO:0000256" key="1">
    <source>
        <dbReference type="SAM" id="MobiDB-lite"/>
    </source>
</evidence>
<comment type="caution">
    <text evidence="2">The sequence shown here is derived from an EMBL/GenBank/DDBJ whole genome shotgun (WGS) entry which is preliminary data.</text>
</comment>
<evidence type="ECO:0000313" key="3">
    <source>
        <dbReference type="Proteomes" id="UP001470230"/>
    </source>
</evidence>
<dbReference type="Proteomes" id="UP001470230">
    <property type="component" value="Unassembled WGS sequence"/>
</dbReference>
<gene>
    <name evidence="2" type="ORF">M9Y10_028600</name>
</gene>
<reference evidence="2 3" key="1">
    <citation type="submission" date="2024-04" db="EMBL/GenBank/DDBJ databases">
        <title>Tritrichomonas musculus Genome.</title>
        <authorList>
            <person name="Alves-Ferreira E."/>
            <person name="Grigg M."/>
            <person name="Lorenzi H."/>
            <person name="Galac M."/>
        </authorList>
    </citation>
    <scope>NUCLEOTIDE SEQUENCE [LARGE SCALE GENOMIC DNA]</scope>
    <source>
        <strain evidence="2 3">EAF2021</strain>
    </source>
</reference>
<feature type="compositionally biased region" description="Polar residues" evidence="1">
    <location>
        <begin position="202"/>
        <end position="218"/>
    </location>
</feature>
<organism evidence="2 3">
    <name type="scientific">Tritrichomonas musculus</name>
    <dbReference type="NCBI Taxonomy" id="1915356"/>
    <lineage>
        <taxon>Eukaryota</taxon>
        <taxon>Metamonada</taxon>
        <taxon>Parabasalia</taxon>
        <taxon>Tritrichomonadida</taxon>
        <taxon>Tritrichomonadidae</taxon>
        <taxon>Tritrichomonas</taxon>
    </lineage>
</organism>
<feature type="compositionally biased region" description="Polar residues" evidence="1">
    <location>
        <begin position="268"/>
        <end position="279"/>
    </location>
</feature>
<feature type="compositionally biased region" description="Basic and acidic residues" evidence="1">
    <location>
        <begin position="180"/>
        <end position="194"/>
    </location>
</feature>
<proteinExistence type="predicted"/>
<protein>
    <submittedName>
        <fullName evidence="2">Uncharacterized protein</fullName>
    </submittedName>
</protein>
<feature type="region of interest" description="Disordered" evidence="1">
    <location>
        <begin position="180"/>
        <end position="279"/>
    </location>
</feature>
<feature type="compositionally biased region" description="Basic and acidic residues" evidence="1">
    <location>
        <begin position="233"/>
        <end position="242"/>
    </location>
</feature>
<keyword evidence="3" id="KW-1185">Reference proteome</keyword>
<accession>A0ABR2KLU0</accession>
<dbReference type="EMBL" id="JAPFFF010000004">
    <property type="protein sequence ID" value="KAK8891392.1"/>
    <property type="molecule type" value="Genomic_DNA"/>
</dbReference>